<dbReference type="InterPro" id="IPR052177">
    <property type="entry name" value="Divisome_Glycosyl_Hydrolase"/>
</dbReference>
<dbReference type="EMBL" id="BOPO01000039">
    <property type="protein sequence ID" value="GIL27213.1"/>
    <property type="molecule type" value="Genomic_DNA"/>
</dbReference>
<dbReference type="InterPro" id="IPR006311">
    <property type="entry name" value="TAT_signal"/>
</dbReference>
<proteinExistence type="predicted"/>
<evidence type="ECO:0000259" key="2">
    <source>
        <dbReference type="Pfam" id="PF02638"/>
    </source>
</evidence>
<evidence type="ECO:0000256" key="1">
    <source>
        <dbReference type="ARBA" id="ARBA00022729"/>
    </source>
</evidence>
<dbReference type="PROSITE" id="PS51318">
    <property type="entry name" value="TAT"/>
    <property type="match status" value="1"/>
</dbReference>
<dbReference type="PANTHER" id="PTHR43405">
    <property type="entry name" value="GLYCOSYL HYDROLASE DIGH"/>
    <property type="match status" value="1"/>
</dbReference>
<dbReference type="AlphaFoldDB" id="A0A8J4AEJ5"/>
<gene>
    <name evidence="3" type="ORF">NUM_24670</name>
</gene>
<keyword evidence="3" id="KW-0378">Hydrolase</keyword>
<dbReference type="GO" id="GO:0016787">
    <property type="term" value="F:hydrolase activity"/>
    <property type="evidence" value="ECO:0007669"/>
    <property type="project" value="UniProtKB-KW"/>
</dbReference>
<comment type="caution">
    <text evidence="3">The sequence shown here is derived from an EMBL/GenBank/DDBJ whole genome shotgun (WGS) entry which is preliminary data.</text>
</comment>
<keyword evidence="1" id="KW-0732">Signal</keyword>
<evidence type="ECO:0000313" key="4">
    <source>
        <dbReference type="Proteomes" id="UP000614996"/>
    </source>
</evidence>
<accession>A0A8J4AEJ5</accession>
<reference evidence="4" key="1">
    <citation type="journal article" date="2021" name="Int. J. Syst. Evol. Microbiol.">
        <title>Actinocatenispora comari sp. nov., an endophytic actinomycete isolated from aerial parts of Comarum salesowianum.</title>
        <authorList>
            <person name="Oyunbileg N."/>
            <person name="Iizaka Y."/>
            <person name="Hamada M."/>
            <person name="Davaapurev B.O."/>
            <person name="Fukumoto A."/>
            <person name="Tsetseg B."/>
            <person name="Kato F."/>
            <person name="Tamura T."/>
            <person name="Batkhuu J."/>
            <person name="Anzai Y."/>
        </authorList>
    </citation>
    <scope>NUCLEOTIDE SEQUENCE [LARGE SCALE GENOMIC DNA]</scope>
    <source>
        <strain evidence="4">NUM-2625</strain>
    </source>
</reference>
<dbReference type="InterPro" id="IPR003790">
    <property type="entry name" value="GHL10"/>
</dbReference>
<organism evidence="3 4">
    <name type="scientific">Actinocatenispora comari</name>
    <dbReference type="NCBI Taxonomy" id="2807577"/>
    <lineage>
        <taxon>Bacteria</taxon>
        <taxon>Bacillati</taxon>
        <taxon>Actinomycetota</taxon>
        <taxon>Actinomycetes</taxon>
        <taxon>Micromonosporales</taxon>
        <taxon>Micromonosporaceae</taxon>
        <taxon>Actinocatenispora</taxon>
    </lineage>
</organism>
<dbReference type="PANTHER" id="PTHR43405:SF1">
    <property type="entry name" value="GLYCOSYL HYDROLASE DIGH"/>
    <property type="match status" value="1"/>
</dbReference>
<evidence type="ECO:0000313" key="3">
    <source>
        <dbReference type="EMBL" id="GIL27213.1"/>
    </source>
</evidence>
<dbReference type="RefSeq" id="WP_225918517.1">
    <property type="nucleotide sequence ID" value="NZ_BOPO01000039.1"/>
</dbReference>
<protein>
    <submittedName>
        <fullName evidence="3">Glycosyl hydrolase</fullName>
    </submittedName>
</protein>
<sequence>MPPSGPDLPERVLGTPLTRRRLGTLAAGTALAAGVAAIPGMLLPTAAQAQPSAPAGATAEPDPDAPLRQLRAMWIASVVNIDWPSATGLPAAEQRAQLTAWFDLAVRLRFNAVVLQVRPTADAFWPSPYEPWSQYLTGTQGVDPGYDPLAFAVEEAHKRNLQLHAWFNPYRVSMQTDPSKLVESHPARRHPDWVFAYGPKLYYDPGIPEVRRFVEDAILDALRYDIDAVHFDDYFYPYPVAGQELPDADTFATYGARFDDIGDWRRHNIDLLISEMYQRIHARKPHVQFGVSPFGIWRNASSDPAGSDTGGTESYNANYADTRKWVKQGWLDYINPQVYWNIGLAVADYAKLTPWWAEQVRDTPVKLYIGEATYKVGAAGQPAAWQDQAELSRHLDLDAQYPEVAGNVYFSATEVRADTLGATSRLVAEHYQHPALPPAMPRLDPRAPGRPQLTHAVRTGDGVSLRFHPTGSLRPVSYAIFRFDGRGARPVVDAGNLIATVRATGHAQRWTDTTAGTGTHGYAVMALSPTEVASPLSATRTVH</sequence>
<name>A0A8J4AEJ5_9ACTN</name>
<dbReference type="InterPro" id="IPR017853">
    <property type="entry name" value="GH"/>
</dbReference>
<dbReference type="Gene3D" id="3.20.20.80">
    <property type="entry name" value="Glycosidases"/>
    <property type="match status" value="1"/>
</dbReference>
<keyword evidence="4" id="KW-1185">Reference proteome</keyword>
<dbReference type="SUPFAM" id="SSF51445">
    <property type="entry name" value="(Trans)glycosidases"/>
    <property type="match status" value="1"/>
</dbReference>
<feature type="domain" description="Glycosyl hydrolase-like 10" evidence="2">
    <location>
        <begin position="69"/>
        <end position="385"/>
    </location>
</feature>
<dbReference type="Pfam" id="PF02638">
    <property type="entry name" value="GHL10"/>
    <property type="match status" value="1"/>
</dbReference>
<dbReference type="Proteomes" id="UP000614996">
    <property type="component" value="Unassembled WGS sequence"/>
</dbReference>